<feature type="transmembrane region" description="Helical" evidence="1">
    <location>
        <begin position="134"/>
        <end position="153"/>
    </location>
</feature>
<dbReference type="InterPro" id="IPR011737">
    <property type="entry name" value="CHP02206_TP0381"/>
</dbReference>
<keyword evidence="1" id="KW-0812">Transmembrane</keyword>
<keyword evidence="3" id="KW-1185">Reference proteome</keyword>
<dbReference type="NCBIfam" id="TIGR02206">
    <property type="entry name" value="intg_mem_TP0381"/>
    <property type="match status" value="1"/>
</dbReference>
<name>A0A4Y8IEX4_9BACI</name>
<feature type="transmembrane region" description="Helical" evidence="1">
    <location>
        <begin position="77"/>
        <end position="98"/>
    </location>
</feature>
<keyword evidence="1" id="KW-1133">Transmembrane helix</keyword>
<accession>A0A4Y8IEX4</accession>
<protein>
    <submittedName>
        <fullName evidence="2">TIGR02206 family membrane protein</fullName>
    </submittedName>
</protein>
<feature type="transmembrane region" description="Helical" evidence="1">
    <location>
        <begin position="20"/>
        <end position="38"/>
    </location>
</feature>
<feature type="transmembrane region" description="Helical" evidence="1">
    <location>
        <begin position="208"/>
        <end position="230"/>
    </location>
</feature>
<dbReference type="Pfam" id="PF14808">
    <property type="entry name" value="TMEM164"/>
    <property type="match status" value="1"/>
</dbReference>
<organism evidence="2 3">
    <name type="scientific">Filobacillus milosensis</name>
    <dbReference type="NCBI Taxonomy" id="94137"/>
    <lineage>
        <taxon>Bacteria</taxon>
        <taxon>Bacillati</taxon>
        <taxon>Bacillota</taxon>
        <taxon>Bacilli</taxon>
        <taxon>Bacillales</taxon>
        <taxon>Bacillaceae</taxon>
        <taxon>Filobacillus</taxon>
    </lineage>
</organism>
<dbReference type="EMBL" id="SOPW01000026">
    <property type="protein sequence ID" value="TFB13368.1"/>
    <property type="molecule type" value="Genomic_DNA"/>
</dbReference>
<evidence type="ECO:0000256" key="1">
    <source>
        <dbReference type="SAM" id="Phobius"/>
    </source>
</evidence>
<feature type="transmembrane region" description="Helical" evidence="1">
    <location>
        <begin position="50"/>
        <end position="71"/>
    </location>
</feature>
<gene>
    <name evidence="2" type="ORF">E3U55_16115</name>
</gene>
<dbReference type="AlphaFoldDB" id="A0A4Y8IEX4"/>
<reference evidence="2 3" key="1">
    <citation type="submission" date="2019-03" db="EMBL/GenBank/DDBJ databases">
        <authorList>
            <person name="He R.-H."/>
        </authorList>
    </citation>
    <scope>NUCLEOTIDE SEQUENCE [LARGE SCALE GENOMIC DNA]</scope>
    <source>
        <strain evidence="3">SH 714</strain>
    </source>
</reference>
<dbReference type="RefSeq" id="WP_134341509.1">
    <property type="nucleotide sequence ID" value="NZ_SOPW01000026.1"/>
</dbReference>
<keyword evidence="1" id="KW-0472">Membrane</keyword>
<comment type="caution">
    <text evidence="2">The sequence shown here is derived from an EMBL/GenBank/DDBJ whole genome shotgun (WGS) entry which is preliminary data.</text>
</comment>
<evidence type="ECO:0000313" key="2">
    <source>
        <dbReference type="EMBL" id="TFB13368.1"/>
    </source>
</evidence>
<sequence length="243" mass="28641">MGELFGVERESYPFELFSVSHMLMLAISISLIFVLYFFKNRIRKNHATLIRNVLIITLILSEVSFHSWFIINDRWDVNLNLPLQLCSISLYLCTFMLITKNYRAFEVAFFISMTGALIAIITPELFFGYPHLRFFQFFIAHIAIVLSCFYMLWVEQFKPTFKSVIRSFVVLNLIALFVFMINQWIGSNYMFLSRKPSNASVIDFLGPYPWYILSLEAVALILFTIIFFLIKIRKLLNLHRSIY</sequence>
<feature type="transmembrane region" description="Helical" evidence="1">
    <location>
        <begin position="105"/>
        <end position="122"/>
    </location>
</feature>
<proteinExistence type="predicted"/>
<feature type="transmembrane region" description="Helical" evidence="1">
    <location>
        <begin position="165"/>
        <end position="185"/>
    </location>
</feature>
<dbReference type="Proteomes" id="UP000297975">
    <property type="component" value="Unassembled WGS sequence"/>
</dbReference>
<dbReference type="OrthoDB" id="9813172at2"/>
<evidence type="ECO:0000313" key="3">
    <source>
        <dbReference type="Proteomes" id="UP000297975"/>
    </source>
</evidence>